<protein>
    <submittedName>
        <fullName evidence="3">Uncharacterized protein</fullName>
    </submittedName>
</protein>
<gene>
    <name evidence="3" type="ORF">M378DRAFT_284635</name>
</gene>
<feature type="compositionally biased region" description="Low complexity" evidence="1">
    <location>
        <begin position="189"/>
        <end position="204"/>
    </location>
</feature>
<feature type="compositionally biased region" description="Polar residues" evidence="1">
    <location>
        <begin position="53"/>
        <end position="76"/>
    </location>
</feature>
<keyword evidence="2" id="KW-0472">Membrane</keyword>
<keyword evidence="2" id="KW-0812">Transmembrane</keyword>
<organism evidence="3 4">
    <name type="scientific">Amanita muscaria (strain Koide BX008)</name>
    <dbReference type="NCBI Taxonomy" id="946122"/>
    <lineage>
        <taxon>Eukaryota</taxon>
        <taxon>Fungi</taxon>
        <taxon>Dikarya</taxon>
        <taxon>Basidiomycota</taxon>
        <taxon>Agaricomycotina</taxon>
        <taxon>Agaricomycetes</taxon>
        <taxon>Agaricomycetidae</taxon>
        <taxon>Agaricales</taxon>
        <taxon>Pluteineae</taxon>
        <taxon>Amanitaceae</taxon>
        <taxon>Amanita</taxon>
    </lineage>
</organism>
<name>A0A0C2WCM6_AMAMK</name>
<keyword evidence="4" id="KW-1185">Reference proteome</keyword>
<dbReference type="EMBL" id="KN818324">
    <property type="protein sequence ID" value="KIL59032.1"/>
    <property type="molecule type" value="Genomic_DNA"/>
</dbReference>
<feature type="compositionally biased region" description="Basic and acidic residues" evidence="1">
    <location>
        <begin position="220"/>
        <end position="232"/>
    </location>
</feature>
<dbReference type="InParanoid" id="A0A0C2WCM6"/>
<feature type="region of interest" description="Disordered" evidence="1">
    <location>
        <begin position="345"/>
        <end position="380"/>
    </location>
</feature>
<dbReference type="AlphaFoldDB" id="A0A0C2WCM6"/>
<feature type="transmembrane region" description="Helical" evidence="2">
    <location>
        <begin position="492"/>
        <end position="512"/>
    </location>
</feature>
<sequence>MMNADSGIIVGEPMSTIPSLSTSRPSTPISTYTFPSPSKSDALKANPHPYPIRTTSTAVLSRSNSTASTVTTAQPHQYQYQYYVPQSPSKESPRRGGRHRVSKSLVNLDSGPKFLPPSTTTSHRNRSMSSSESDSPTKSEDEEEIGNKKRGRRCRGGKVRGIVASFEERSGPEDEEGPHVRRRERTDSDASSVSSASSFGSFTDVKADGDKLESGPFDSTPKRNNVENREEEPTMEELLASTAGDPTPDGAVYDETVKLHSADVAYSTVTASSVRYSLPIPTFSTKRKSALSSSVLQRLNPNPDDELSVEELLALVSDGSAGASAWERDDVGCCTVKRVGDVDVREEKKLTAEAPPTSHPPPPSDQISPTTERERELVQEMSETREMVRALSTRIASVEAKIGEMEVAAGELEVRGRQLRVLEEEEDRDLPQGLASRLYRTVFGASVQGDGVGASLVRMVLPFSSPPSSPKNRSREPSRTRVVLPMWYKRSWACYLLFLGLGACAFVLREVVKRGMMLRGRRT</sequence>
<dbReference type="OrthoDB" id="2425321at2759"/>
<evidence type="ECO:0000313" key="3">
    <source>
        <dbReference type="EMBL" id="KIL59032.1"/>
    </source>
</evidence>
<evidence type="ECO:0000256" key="1">
    <source>
        <dbReference type="SAM" id="MobiDB-lite"/>
    </source>
</evidence>
<dbReference type="HOGENOM" id="CLU_520704_0_0_1"/>
<feature type="compositionally biased region" description="Polar residues" evidence="1">
    <location>
        <begin position="16"/>
        <end position="39"/>
    </location>
</feature>
<keyword evidence="2" id="KW-1133">Transmembrane helix</keyword>
<feature type="region of interest" description="Disordered" evidence="1">
    <location>
        <begin position="1"/>
        <end position="252"/>
    </location>
</feature>
<feature type="compositionally biased region" description="Low complexity" evidence="1">
    <location>
        <begin position="118"/>
        <end position="136"/>
    </location>
</feature>
<feature type="compositionally biased region" description="Basic and acidic residues" evidence="1">
    <location>
        <begin position="371"/>
        <end position="380"/>
    </location>
</feature>
<evidence type="ECO:0000256" key="2">
    <source>
        <dbReference type="SAM" id="Phobius"/>
    </source>
</evidence>
<dbReference type="Proteomes" id="UP000054549">
    <property type="component" value="Unassembled WGS sequence"/>
</dbReference>
<feature type="compositionally biased region" description="Basic residues" evidence="1">
    <location>
        <begin position="148"/>
        <end position="158"/>
    </location>
</feature>
<proteinExistence type="predicted"/>
<evidence type="ECO:0000313" key="4">
    <source>
        <dbReference type="Proteomes" id="UP000054549"/>
    </source>
</evidence>
<reference evidence="3 4" key="1">
    <citation type="submission" date="2014-04" db="EMBL/GenBank/DDBJ databases">
        <title>Evolutionary Origins and Diversification of the Mycorrhizal Mutualists.</title>
        <authorList>
            <consortium name="DOE Joint Genome Institute"/>
            <consortium name="Mycorrhizal Genomics Consortium"/>
            <person name="Kohler A."/>
            <person name="Kuo A."/>
            <person name="Nagy L.G."/>
            <person name="Floudas D."/>
            <person name="Copeland A."/>
            <person name="Barry K.W."/>
            <person name="Cichocki N."/>
            <person name="Veneault-Fourrey C."/>
            <person name="LaButti K."/>
            <person name="Lindquist E.A."/>
            <person name="Lipzen A."/>
            <person name="Lundell T."/>
            <person name="Morin E."/>
            <person name="Murat C."/>
            <person name="Riley R."/>
            <person name="Ohm R."/>
            <person name="Sun H."/>
            <person name="Tunlid A."/>
            <person name="Henrissat B."/>
            <person name="Grigoriev I.V."/>
            <person name="Hibbett D.S."/>
            <person name="Martin F."/>
        </authorList>
    </citation>
    <scope>NUCLEOTIDE SEQUENCE [LARGE SCALE GENOMIC DNA]</scope>
    <source>
        <strain evidence="3 4">Koide BX008</strain>
    </source>
</reference>
<accession>A0A0C2WCM6</accession>